<protein>
    <submittedName>
        <fullName evidence="2">Uncharacterized protein</fullName>
    </submittedName>
</protein>
<dbReference type="EMBL" id="JACHDE010000028">
    <property type="protein sequence ID" value="MBB5405146.1"/>
    <property type="molecule type" value="Genomic_DNA"/>
</dbReference>
<sequence length="194" mass="21097">MGLFAAGAVAWSVTALNIGMRQVLDGLPLIAVLFAFVLMAITAVRCWWVRSYFPIVLCLLYVAAIGFALMISEYSGSTDSSTVRQFDGGQAVFDYAVGVLWPMSYECHHELHGCKATRRSAITQRKIAMKASLYYRLCACFALSGLALFAYGIQTGLKTDSVRAIAGIGAVVAVVFSFISIKTQLEAWQKNSGR</sequence>
<keyword evidence="1" id="KW-0812">Transmembrane</keyword>
<dbReference type="AlphaFoldDB" id="A0A7W8LG63"/>
<gene>
    <name evidence="2" type="ORF">HDG41_007242</name>
</gene>
<evidence type="ECO:0000313" key="2">
    <source>
        <dbReference type="EMBL" id="MBB5405146.1"/>
    </source>
</evidence>
<comment type="caution">
    <text evidence="2">The sequence shown here is derived from an EMBL/GenBank/DDBJ whole genome shotgun (WGS) entry which is preliminary data.</text>
</comment>
<evidence type="ECO:0000256" key="1">
    <source>
        <dbReference type="SAM" id="Phobius"/>
    </source>
</evidence>
<name>A0A7W8LG63_9BURK</name>
<evidence type="ECO:0000313" key="3">
    <source>
        <dbReference type="Proteomes" id="UP000592820"/>
    </source>
</evidence>
<reference evidence="2 3" key="1">
    <citation type="submission" date="2020-08" db="EMBL/GenBank/DDBJ databases">
        <title>Genomic Encyclopedia of Type Strains, Phase IV (KMG-V): Genome sequencing to study the core and pangenomes of soil and plant-associated prokaryotes.</title>
        <authorList>
            <person name="Whitman W."/>
        </authorList>
    </citation>
    <scope>NUCLEOTIDE SEQUENCE [LARGE SCALE GENOMIC DNA]</scope>
    <source>
        <strain evidence="2 3">JPY162</strain>
    </source>
</reference>
<dbReference type="RefSeq" id="WP_184228683.1">
    <property type="nucleotide sequence ID" value="NZ_JACHDE010000028.1"/>
</dbReference>
<feature type="transmembrane region" description="Helical" evidence="1">
    <location>
        <begin position="51"/>
        <end position="71"/>
    </location>
</feature>
<accession>A0A7W8LG63</accession>
<feature type="transmembrane region" description="Helical" evidence="1">
    <location>
        <begin position="133"/>
        <end position="152"/>
    </location>
</feature>
<keyword evidence="1" id="KW-0472">Membrane</keyword>
<feature type="transmembrane region" description="Helical" evidence="1">
    <location>
        <begin position="25"/>
        <end position="44"/>
    </location>
</feature>
<keyword evidence="1" id="KW-1133">Transmembrane helix</keyword>
<organism evidence="2 3">
    <name type="scientific">Paraburkholderia youngii</name>
    <dbReference type="NCBI Taxonomy" id="2782701"/>
    <lineage>
        <taxon>Bacteria</taxon>
        <taxon>Pseudomonadati</taxon>
        <taxon>Pseudomonadota</taxon>
        <taxon>Betaproteobacteria</taxon>
        <taxon>Burkholderiales</taxon>
        <taxon>Burkholderiaceae</taxon>
        <taxon>Paraburkholderia</taxon>
    </lineage>
</organism>
<proteinExistence type="predicted"/>
<feature type="transmembrane region" description="Helical" evidence="1">
    <location>
        <begin position="164"/>
        <end position="181"/>
    </location>
</feature>
<dbReference type="Proteomes" id="UP000592820">
    <property type="component" value="Unassembled WGS sequence"/>
</dbReference>